<organism evidence="1">
    <name type="scientific">Arion vulgaris</name>
    <dbReference type="NCBI Taxonomy" id="1028688"/>
    <lineage>
        <taxon>Eukaryota</taxon>
        <taxon>Metazoa</taxon>
        <taxon>Spiralia</taxon>
        <taxon>Lophotrochozoa</taxon>
        <taxon>Mollusca</taxon>
        <taxon>Gastropoda</taxon>
        <taxon>Heterobranchia</taxon>
        <taxon>Euthyneura</taxon>
        <taxon>Panpulmonata</taxon>
        <taxon>Eupulmonata</taxon>
        <taxon>Stylommatophora</taxon>
        <taxon>Helicina</taxon>
        <taxon>Arionoidea</taxon>
        <taxon>Arionidae</taxon>
        <taxon>Arion</taxon>
    </lineage>
</organism>
<gene>
    <name evidence="1" type="primary">ORF4550</name>
</gene>
<reference evidence="1" key="1">
    <citation type="submission" date="2014-12" db="EMBL/GenBank/DDBJ databases">
        <title>Insight into the proteome of Arion vulgaris.</title>
        <authorList>
            <person name="Aradska J."/>
            <person name="Bulat T."/>
            <person name="Smidak R."/>
            <person name="Sarate P."/>
            <person name="Gangsoo J."/>
            <person name="Sialana F."/>
            <person name="Bilban M."/>
            <person name="Lubec G."/>
        </authorList>
    </citation>
    <scope>NUCLEOTIDE SEQUENCE</scope>
    <source>
        <tissue evidence="1">Skin</tissue>
    </source>
</reference>
<feature type="non-terminal residue" evidence="1">
    <location>
        <position position="49"/>
    </location>
</feature>
<evidence type="ECO:0000313" key="1">
    <source>
        <dbReference type="EMBL" id="CEK48589.1"/>
    </source>
</evidence>
<dbReference type="AlphaFoldDB" id="A0A0B6XXF2"/>
<accession>A0A0B6XXF2</accession>
<proteinExistence type="predicted"/>
<name>A0A0B6XXF2_9EUPU</name>
<sequence length="49" mass="5844">MIRWNNVHVRLKYKLQSTYCSLAHHTYTNESKHGRRQVAYKASYVESTS</sequence>
<protein>
    <submittedName>
        <fullName evidence="1">Uncharacterized protein</fullName>
    </submittedName>
</protein>
<dbReference type="EMBL" id="HACG01001724">
    <property type="protein sequence ID" value="CEK48589.1"/>
    <property type="molecule type" value="Transcribed_RNA"/>
</dbReference>